<accession>F5YIT3</accession>
<proteinExistence type="predicted"/>
<dbReference type="EMBL" id="CP001843">
    <property type="protein sequence ID" value="AEF85035.1"/>
    <property type="molecule type" value="Genomic_DNA"/>
</dbReference>
<dbReference type="STRING" id="545694.TREPR_0809"/>
<dbReference type="PROSITE" id="PS50234">
    <property type="entry name" value="VWFA"/>
    <property type="match status" value="1"/>
</dbReference>
<dbReference type="OrthoDB" id="54803at2"/>
<keyword evidence="3" id="KW-1185">Reference proteome</keyword>
<name>F5YIT3_TREPZ</name>
<dbReference type="InterPro" id="IPR036465">
    <property type="entry name" value="vWFA_dom_sf"/>
</dbReference>
<dbReference type="KEGG" id="tpi:TREPR_0809"/>
<evidence type="ECO:0000313" key="3">
    <source>
        <dbReference type="Proteomes" id="UP000009223"/>
    </source>
</evidence>
<reference evidence="3" key="1">
    <citation type="submission" date="2009-12" db="EMBL/GenBank/DDBJ databases">
        <title>Complete sequence of Treponema primitia strain ZAS-2.</title>
        <authorList>
            <person name="Tetu S.G."/>
            <person name="Matson E."/>
            <person name="Ren Q."/>
            <person name="Seshadri R."/>
            <person name="Elbourne L."/>
            <person name="Hassan K.A."/>
            <person name="Durkin A."/>
            <person name="Radune D."/>
            <person name="Mohamoud Y."/>
            <person name="Shay R."/>
            <person name="Jin S."/>
            <person name="Zhang X."/>
            <person name="Lucey K."/>
            <person name="Ballor N.R."/>
            <person name="Ottesen E."/>
            <person name="Rosenthal R."/>
            <person name="Allen A."/>
            <person name="Leadbetter J.R."/>
            <person name="Paulsen I.T."/>
        </authorList>
    </citation>
    <scope>NUCLEOTIDE SEQUENCE [LARGE SCALE GENOMIC DNA]</scope>
    <source>
        <strain evidence="3">ATCC BAA-887 / DSM 12427 / ZAS-2</strain>
    </source>
</reference>
<dbReference type="InterPro" id="IPR002035">
    <property type="entry name" value="VWF_A"/>
</dbReference>
<organism evidence="2 3">
    <name type="scientific">Treponema primitia (strain ATCC BAA-887 / DSM 12427 / ZAS-2)</name>
    <dbReference type="NCBI Taxonomy" id="545694"/>
    <lineage>
        <taxon>Bacteria</taxon>
        <taxon>Pseudomonadati</taxon>
        <taxon>Spirochaetota</taxon>
        <taxon>Spirochaetia</taxon>
        <taxon>Spirochaetales</taxon>
        <taxon>Treponemataceae</taxon>
        <taxon>Treponema</taxon>
    </lineage>
</organism>
<protein>
    <recommendedName>
        <fullName evidence="1">VWFA domain-containing protein</fullName>
    </recommendedName>
</protein>
<gene>
    <name evidence="2" type="ordered locus">TREPR_0809</name>
</gene>
<reference evidence="2 3" key="2">
    <citation type="journal article" date="2011" name="ISME J.">
        <title>RNA-seq reveals cooperative metabolic interactions between two termite-gut spirochete species in co-culture.</title>
        <authorList>
            <person name="Rosenthal A.Z."/>
            <person name="Matson E.G."/>
            <person name="Eldar A."/>
            <person name="Leadbetter J.R."/>
        </authorList>
    </citation>
    <scope>NUCLEOTIDE SEQUENCE [LARGE SCALE GENOMIC DNA]</scope>
    <source>
        <strain evidence="3">ATCC BAA-887 / DSM 12427 / ZAS-2</strain>
    </source>
</reference>
<dbReference type="eggNOG" id="COG4547">
    <property type="taxonomic scope" value="Bacteria"/>
</dbReference>
<dbReference type="RefSeq" id="WP_015709236.1">
    <property type="nucleotide sequence ID" value="NC_015578.1"/>
</dbReference>
<evidence type="ECO:0000313" key="2">
    <source>
        <dbReference type="EMBL" id="AEF85035.1"/>
    </source>
</evidence>
<evidence type="ECO:0000259" key="1">
    <source>
        <dbReference type="PROSITE" id="PS50234"/>
    </source>
</evidence>
<dbReference type="SUPFAM" id="SSF53300">
    <property type="entry name" value="vWA-like"/>
    <property type="match status" value="1"/>
</dbReference>
<dbReference type="Proteomes" id="UP000009223">
    <property type="component" value="Chromosome"/>
</dbReference>
<dbReference type="HOGENOM" id="CLU_489099_0_0_12"/>
<feature type="domain" description="VWFA" evidence="1">
    <location>
        <begin position="338"/>
        <end position="552"/>
    </location>
</feature>
<sequence>MAKHIDLDYGSGRYSAFSLKEYTTGMTADSNIRIIESSKAGTASVNIETKTIIIPAIDYSKPMTRDRYRITKGYIDHEIAHMLYPDTSYLGIQNNEMLVNMAHLIDDIRIETLYAKSYVGVGEDFQYLNQLFYDEKRAFNRDKLPEKSFPSIMGTIATTYFGIRHSEAHNSEVSDFLEQKVFPMIDRYLAHKHPDTLQTAEQIISAIRDFLDSIKPDEVKGCDISFQMTKHIEQDSTVIPEEENTIKPYHDTIADLSDPRCLYNYVNTERYEHIKRKQAQVISAYRNMFGAFLVSTTHCRTLKTFQGKFNHREVALVAASLNPRIFTSRVTGRQFSYDVSLLMDCSHSMGGFPMGDGYSTKITKAYETLVIFAEALQGLPDINLEILAFTADSSYTPGMAHARFDSCNNQLFVLKSFANLSSGALPYFPSYHFWYGIARNNFDIGAVCLASRRLRQMPPTNRKLLIVLSDGIPASNIARGTHLLKSYIEEVSRIHPVLGIGLENPAISRCYPGGINLNNLDELKDRVFQDIQHFLVSQMKTRSIEHDRFVKMSDFPF</sequence>
<dbReference type="AlphaFoldDB" id="F5YIT3"/>